<evidence type="ECO:0000313" key="10">
    <source>
        <dbReference type="EMBL" id="KAK0737782.1"/>
    </source>
</evidence>
<evidence type="ECO:0000256" key="5">
    <source>
        <dbReference type="ARBA" id="ARBA00023239"/>
    </source>
</evidence>
<dbReference type="GO" id="GO:0016787">
    <property type="term" value="F:hydrolase activity"/>
    <property type="evidence" value="ECO:0007669"/>
    <property type="project" value="InterPro"/>
</dbReference>
<keyword evidence="5 8" id="KW-0456">Lyase</keyword>
<evidence type="ECO:0000256" key="3">
    <source>
        <dbReference type="ARBA" id="ARBA00022793"/>
    </source>
</evidence>
<dbReference type="GO" id="GO:0046872">
    <property type="term" value="F:metal ion binding"/>
    <property type="evidence" value="ECO:0007669"/>
    <property type="project" value="UniProtKB-KW"/>
</dbReference>
<dbReference type="EC" id="4.1.1.52" evidence="7"/>
<dbReference type="GO" id="GO:0005829">
    <property type="term" value="C:cytosol"/>
    <property type="evidence" value="ECO:0007669"/>
    <property type="project" value="TreeGrafter"/>
</dbReference>
<dbReference type="Pfam" id="PF04909">
    <property type="entry name" value="Amidohydro_2"/>
    <property type="match status" value="1"/>
</dbReference>
<dbReference type="Gene3D" id="3.20.20.140">
    <property type="entry name" value="Metal-dependent hydrolases"/>
    <property type="match status" value="1"/>
</dbReference>
<accession>A0AA40EGN1</accession>
<protein>
    <recommendedName>
        <fullName evidence="7">6-methylsalicylate decarboxylase</fullName>
        <ecNumber evidence="7">4.1.1.52</ecNumber>
    </recommendedName>
</protein>
<proteinExistence type="inferred from homology"/>
<gene>
    <name evidence="10" type="ORF">B0T18DRAFT_440800</name>
</gene>
<dbReference type="InterPro" id="IPR006680">
    <property type="entry name" value="Amidohydro-rel"/>
</dbReference>
<evidence type="ECO:0000256" key="1">
    <source>
        <dbReference type="ARBA" id="ARBA00005871"/>
    </source>
</evidence>
<evidence type="ECO:0000256" key="6">
    <source>
        <dbReference type="ARBA" id="ARBA00036832"/>
    </source>
</evidence>
<evidence type="ECO:0000256" key="7">
    <source>
        <dbReference type="ARBA" id="ARBA00038889"/>
    </source>
</evidence>
<dbReference type="PANTHER" id="PTHR21240:SF29">
    <property type="entry name" value="AMIDOHYDROLASE-RELATED DOMAIN-CONTAINING PROTEIN"/>
    <property type="match status" value="1"/>
</dbReference>
<dbReference type="SUPFAM" id="SSF51556">
    <property type="entry name" value="Metallo-dependent hydrolases"/>
    <property type="match status" value="1"/>
</dbReference>
<comment type="catalytic activity">
    <reaction evidence="6">
        <text>6-methylsalicylate + H(+) = 3-methylphenol + CO2</text>
        <dbReference type="Rhea" id="RHEA:23112"/>
        <dbReference type="ChEBI" id="CHEBI:15378"/>
        <dbReference type="ChEBI" id="CHEBI:16526"/>
        <dbReference type="ChEBI" id="CHEBI:17231"/>
        <dbReference type="ChEBI" id="CHEBI:36658"/>
        <dbReference type="EC" id="4.1.1.52"/>
    </reaction>
    <physiologicalReaction direction="left-to-right" evidence="6">
        <dbReference type="Rhea" id="RHEA:23113"/>
    </physiologicalReaction>
</comment>
<dbReference type="EMBL" id="JAUKUD010000007">
    <property type="protein sequence ID" value="KAK0737782.1"/>
    <property type="molecule type" value="Genomic_DNA"/>
</dbReference>
<comment type="similarity">
    <text evidence="1">Belongs to the metallo-dependent hydrolases superfamily. ACMSD family.</text>
</comment>
<reference evidence="10" key="1">
    <citation type="submission" date="2023-06" db="EMBL/GenBank/DDBJ databases">
        <title>Genome-scale phylogeny and comparative genomics of the fungal order Sordariales.</title>
        <authorList>
            <consortium name="Lawrence Berkeley National Laboratory"/>
            <person name="Hensen N."/>
            <person name="Bonometti L."/>
            <person name="Westerberg I."/>
            <person name="Brannstrom I.O."/>
            <person name="Guillou S."/>
            <person name="Cros-Aarteil S."/>
            <person name="Calhoun S."/>
            <person name="Haridas S."/>
            <person name="Kuo A."/>
            <person name="Mondo S."/>
            <person name="Pangilinan J."/>
            <person name="Riley R."/>
            <person name="LaButti K."/>
            <person name="Andreopoulos B."/>
            <person name="Lipzen A."/>
            <person name="Chen C."/>
            <person name="Yanf M."/>
            <person name="Daum C."/>
            <person name="Ng V."/>
            <person name="Clum A."/>
            <person name="Steindorff A."/>
            <person name="Ohm R."/>
            <person name="Martin F."/>
            <person name="Silar P."/>
            <person name="Natvig D."/>
            <person name="Lalanne C."/>
            <person name="Gautier V."/>
            <person name="Ament-velasquez S.L."/>
            <person name="Kruys A."/>
            <person name="Hutchinson M.I."/>
            <person name="Powell A.J."/>
            <person name="Barry K."/>
            <person name="Miller A.N."/>
            <person name="Grigoriev I.V."/>
            <person name="Debuchy R."/>
            <person name="Gladieux P."/>
            <person name="Thoren M.H."/>
            <person name="Johannesson H."/>
        </authorList>
    </citation>
    <scope>NUCLEOTIDE SEQUENCE</scope>
    <source>
        <strain evidence="10">SMH3187-1</strain>
    </source>
</reference>
<evidence type="ECO:0000313" key="11">
    <source>
        <dbReference type="Proteomes" id="UP001172155"/>
    </source>
</evidence>
<dbReference type="PANTHER" id="PTHR21240">
    <property type="entry name" value="2-AMINO-3-CARBOXYLMUCONATE-6-SEMIALDEHYDE DECARBOXYLASE"/>
    <property type="match status" value="1"/>
</dbReference>
<feature type="domain" description="Amidohydrolase-related" evidence="9">
    <location>
        <begin position="28"/>
        <end position="337"/>
    </location>
</feature>
<dbReference type="InterPro" id="IPR032465">
    <property type="entry name" value="ACMSD"/>
</dbReference>
<dbReference type="AlphaFoldDB" id="A0AA40EGN1"/>
<dbReference type="Proteomes" id="UP001172155">
    <property type="component" value="Unassembled WGS sequence"/>
</dbReference>
<evidence type="ECO:0000256" key="4">
    <source>
        <dbReference type="ARBA" id="ARBA00022833"/>
    </source>
</evidence>
<keyword evidence="4" id="KW-0862">Zinc</keyword>
<evidence type="ECO:0000259" key="9">
    <source>
        <dbReference type="Pfam" id="PF04909"/>
    </source>
</evidence>
<evidence type="ECO:0000256" key="8">
    <source>
        <dbReference type="RuleBase" id="RU366045"/>
    </source>
</evidence>
<organism evidence="10 11">
    <name type="scientific">Schizothecium vesticola</name>
    <dbReference type="NCBI Taxonomy" id="314040"/>
    <lineage>
        <taxon>Eukaryota</taxon>
        <taxon>Fungi</taxon>
        <taxon>Dikarya</taxon>
        <taxon>Ascomycota</taxon>
        <taxon>Pezizomycotina</taxon>
        <taxon>Sordariomycetes</taxon>
        <taxon>Sordariomycetidae</taxon>
        <taxon>Sordariales</taxon>
        <taxon>Schizotheciaceae</taxon>
        <taxon>Schizothecium</taxon>
    </lineage>
</organism>
<evidence type="ECO:0000256" key="2">
    <source>
        <dbReference type="ARBA" id="ARBA00022723"/>
    </source>
</evidence>
<comment type="caution">
    <text evidence="10">The sequence shown here is derived from an EMBL/GenBank/DDBJ whole genome shotgun (WGS) entry which is preliminary data.</text>
</comment>
<dbReference type="InterPro" id="IPR032466">
    <property type="entry name" value="Metal_Hydrolase"/>
</dbReference>
<keyword evidence="2" id="KW-0479">Metal-binding</keyword>
<dbReference type="GO" id="GO:0047596">
    <property type="term" value="F:6-methylsalicylate decarboxylase activity"/>
    <property type="evidence" value="ECO:0007669"/>
    <property type="project" value="UniProtKB-EC"/>
</dbReference>
<name>A0AA40EGN1_9PEZI</name>
<dbReference type="GO" id="GO:0019748">
    <property type="term" value="P:secondary metabolic process"/>
    <property type="evidence" value="ECO:0007669"/>
    <property type="project" value="TreeGrafter"/>
</dbReference>
<keyword evidence="3 8" id="KW-0210">Decarboxylase</keyword>
<sequence>MAGLQNYAQQWYMDKALTWPSQPPVNKIDLHHHFIPDFYARAIEDAGNPTGWPTPRWSPSSSRMIMKHLGVQSAILSVTAPGPCVVTDPDAQASLARQLNEYAAHIRNDDHHAFGFFASLPDITNTSAALVEIEHAFDTLGADGVVLYTRYGPNATYLGHPSLDPIWAELDRRAATVLVHPTHPVDRTPISADIPQPLIDYPHETTRTAVDLITARTLLRYPDVKVILSHAGGTFPYLAGRLVTVRKATMGWSGFGRGEDETAQALKRFYYDIALSTAPAVLKALVEVAGEDHIVYGSDFPYAPSQTYPSFLSDLETFDFSQEARDRVNFANAQALIPRLGKQIELTGVPAV</sequence>
<keyword evidence="11" id="KW-1185">Reference proteome</keyword>